<feature type="domain" description="Carboxymuconolactone decarboxylase-like" evidence="1">
    <location>
        <begin position="41"/>
        <end position="105"/>
    </location>
</feature>
<gene>
    <name evidence="2" type="ORF">IDSA_03890</name>
</gene>
<proteinExistence type="predicted"/>
<keyword evidence="3" id="KW-1185">Reference proteome</keyword>
<dbReference type="Proteomes" id="UP000054363">
    <property type="component" value="Unassembled WGS sequence"/>
</dbReference>
<dbReference type="SUPFAM" id="SSF69118">
    <property type="entry name" value="AhpD-like"/>
    <property type="match status" value="1"/>
</dbReference>
<organism evidence="2 3">
    <name type="scientific">Pseudidiomarina salinarum</name>
    <dbReference type="NCBI Taxonomy" id="435908"/>
    <lineage>
        <taxon>Bacteria</taxon>
        <taxon>Pseudomonadati</taxon>
        <taxon>Pseudomonadota</taxon>
        <taxon>Gammaproteobacteria</taxon>
        <taxon>Alteromonadales</taxon>
        <taxon>Idiomarinaceae</taxon>
        <taxon>Pseudidiomarina</taxon>
    </lineage>
</organism>
<evidence type="ECO:0000313" key="3">
    <source>
        <dbReference type="Proteomes" id="UP000054363"/>
    </source>
</evidence>
<reference evidence="2 3" key="1">
    <citation type="submission" date="2014-06" db="EMBL/GenBank/DDBJ databases">
        <title>The draft genome sequence of Idiomarina salinarum ISL-52.</title>
        <authorList>
            <person name="Du J."/>
            <person name="Shao Z."/>
        </authorList>
    </citation>
    <scope>NUCLEOTIDE SEQUENCE [LARGE SCALE GENOMIC DNA]</scope>
    <source>
        <strain evidence="2 3">ISL-52</strain>
    </source>
</reference>
<name>A0A094IW00_9GAMM</name>
<dbReference type="RefSeq" id="WP_034774357.1">
    <property type="nucleotide sequence ID" value="NZ_JPER01000001.1"/>
</dbReference>
<dbReference type="PANTHER" id="PTHR35446:SF3">
    <property type="entry name" value="CMD DOMAIN-CONTAINING PROTEIN"/>
    <property type="match status" value="1"/>
</dbReference>
<comment type="caution">
    <text evidence="2">The sequence shown here is derived from an EMBL/GenBank/DDBJ whole genome shotgun (WGS) entry which is preliminary data.</text>
</comment>
<dbReference type="InterPro" id="IPR029032">
    <property type="entry name" value="AhpD-like"/>
</dbReference>
<dbReference type="AlphaFoldDB" id="A0A094IW00"/>
<dbReference type="EMBL" id="JPER01000001">
    <property type="protein sequence ID" value="KFZ31835.1"/>
    <property type="molecule type" value="Genomic_DNA"/>
</dbReference>
<dbReference type="eggNOG" id="COG2128">
    <property type="taxonomic scope" value="Bacteria"/>
</dbReference>
<dbReference type="Pfam" id="PF02627">
    <property type="entry name" value="CMD"/>
    <property type="match status" value="1"/>
</dbReference>
<protein>
    <submittedName>
        <fullName evidence="2">Carboxymuconolactone decarboxylase</fullName>
    </submittedName>
</protein>
<evidence type="ECO:0000313" key="2">
    <source>
        <dbReference type="EMBL" id="KFZ31835.1"/>
    </source>
</evidence>
<accession>A0A094IW00</accession>
<dbReference type="Gene3D" id="1.20.1290.10">
    <property type="entry name" value="AhpD-like"/>
    <property type="match status" value="1"/>
</dbReference>
<dbReference type="STRING" id="435908.IDSA_03890"/>
<dbReference type="OrthoDB" id="9808310at2"/>
<dbReference type="PANTHER" id="PTHR35446">
    <property type="entry name" value="SI:CH211-175M2.5"/>
    <property type="match status" value="1"/>
</dbReference>
<dbReference type="InterPro" id="IPR003779">
    <property type="entry name" value="CMD-like"/>
</dbReference>
<evidence type="ECO:0000259" key="1">
    <source>
        <dbReference type="Pfam" id="PF02627"/>
    </source>
</evidence>
<sequence length="182" mass="20486">MSDFTVHDKDSAPSASKELLEASEKDAGMIPNLHGVMAESPELLEAYQTLHKLFLNSSFNNEQKTVVWMAVNVEHKCHYCVPGHTAIAKSMDVSDDIIDALRNEASLPSHELEALRDFTLKVVRSRGQVTDDDLEDFYKAGYSKKNVLEVILAVGQKTISNYTNHIAETPVDEAFEKYRWNK</sequence>
<dbReference type="GO" id="GO:0051920">
    <property type="term" value="F:peroxiredoxin activity"/>
    <property type="evidence" value="ECO:0007669"/>
    <property type="project" value="InterPro"/>
</dbReference>